<keyword evidence="4" id="KW-0436">Ligase</keyword>
<evidence type="ECO:0000313" key="5">
    <source>
        <dbReference type="Proteomes" id="UP000006794"/>
    </source>
</evidence>
<dbReference type="RefSeq" id="WP_013880158.1">
    <property type="nucleotide sequence ID" value="NC_015666.1"/>
</dbReference>
<dbReference type="Gene3D" id="3.90.226.10">
    <property type="entry name" value="2-enoyl-CoA Hydratase, Chain A, domain 1"/>
    <property type="match status" value="2"/>
</dbReference>
<dbReference type="EMBL" id="CP002839">
    <property type="protein sequence ID" value="AEH37268.1"/>
    <property type="molecule type" value="Genomic_DNA"/>
</dbReference>
<dbReference type="PROSITE" id="PS50980">
    <property type="entry name" value="COA_CT_NTER"/>
    <property type="match status" value="1"/>
</dbReference>
<dbReference type="GeneID" id="10797605"/>
<dbReference type="GO" id="GO:0004658">
    <property type="term" value="F:propionyl-CoA carboxylase activity"/>
    <property type="evidence" value="ECO:0007669"/>
    <property type="project" value="UniProtKB-EC"/>
</dbReference>
<dbReference type="InterPro" id="IPR011762">
    <property type="entry name" value="COA_CT_N"/>
</dbReference>
<protein>
    <submittedName>
        <fullName evidence="4">Propionyl-CoA carboxylase</fullName>
        <ecNumber evidence="4">6.4.1.3</ecNumber>
    </submittedName>
</protein>
<reference evidence="4 5" key="1">
    <citation type="journal article" date="2012" name="Stand. Genomic Sci.">
        <title>Complete genome sequence of Halopiger xanaduensis type strain (SH-6(T)).</title>
        <authorList>
            <person name="Anderson I."/>
            <person name="Tindall B.J."/>
            <person name="Rohde M."/>
            <person name="Lucas S."/>
            <person name="Han J."/>
            <person name="Lapidus A."/>
            <person name="Cheng J.F."/>
            <person name="Goodwin L."/>
            <person name="Pitluck S."/>
            <person name="Peters L."/>
            <person name="Pati A."/>
            <person name="Mikhailova N."/>
            <person name="Pagani I."/>
            <person name="Teshima H."/>
            <person name="Han C."/>
            <person name="Tapia R."/>
            <person name="Land M."/>
            <person name="Woyke T."/>
            <person name="Klenk H.P."/>
            <person name="Kyrpides N."/>
            <person name="Ivanova N."/>
        </authorList>
    </citation>
    <scope>NUCLEOTIDE SEQUENCE [LARGE SCALE GENOMIC DNA]</scope>
    <source>
        <strain evidence="5">DSM 18323 / JCM 14033 / SH-6</strain>
    </source>
</reference>
<dbReference type="OrthoDB" id="30579at2157"/>
<dbReference type="KEGG" id="hxa:Halxa_2651"/>
<dbReference type="Pfam" id="PF01039">
    <property type="entry name" value="Carboxyl_trans"/>
    <property type="match status" value="1"/>
</dbReference>
<dbReference type="GO" id="GO:0006552">
    <property type="term" value="P:L-leucine catabolic process"/>
    <property type="evidence" value="ECO:0007669"/>
    <property type="project" value="TreeGrafter"/>
</dbReference>
<dbReference type="GO" id="GO:1905202">
    <property type="term" value="C:methylcrotonoyl-CoA carboxylase complex"/>
    <property type="evidence" value="ECO:0007669"/>
    <property type="project" value="TreeGrafter"/>
</dbReference>
<dbReference type="eggNOG" id="arCOG02705">
    <property type="taxonomic scope" value="Archaea"/>
</dbReference>
<evidence type="ECO:0000259" key="2">
    <source>
        <dbReference type="PROSITE" id="PS50980"/>
    </source>
</evidence>
<accession>F8DCU1</accession>
<dbReference type="InterPro" id="IPR034733">
    <property type="entry name" value="AcCoA_carboxyl_beta"/>
</dbReference>
<feature type="domain" description="CoA carboxyltransferase C-terminal" evidence="3">
    <location>
        <begin position="343"/>
        <end position="590"/>
    </location>
</feature>
<proteinExistence type="predicted"/>
<dbReference type="AlphaFoldDB" id="F8DCU1"/>
<feature type="region of interest" description="Disordered" evidence="1">
    <location>
        <begin position="331"/>
        <end position="356"/>
    </location>
</feature>
<dbReference type="Proteomes" id="UP000006794">
    <property type="component" value="Chromosome"/>
</dbReference>
<dbReference type="EC" id="6.4.1.3" evidence="4"/>
<dbReference type="STRING" id="797210.Halxa_2651"/>
<sequence length="597" mass="64976">MRVRIAPGATDDEASAIAAALAEHLGAAVEVYVGNADEPAAVHEHDSNGSGRESIGETEASAAIADGNDDDLGPTEREQRLRAEIEDILEGGPEKYREQLPEEGKLFVRDRLELWFGGEDDEFLFEDGKFAAFDDWHPDGAGEETDDRLPADGLITGAATFEGRDVHFMANDYTVKRGSMAAKGVEKFLRMQQRALKTGRPVLYLMDSSGGRIDQQTGFFANREGIGKYYYNHSMLSGRVPQICVLYGPCIAGAAYTPVFADFTIMVEGMSAMAIASPRMVQMVTGEDIDLEELGGPQVHTRESGSADLVAEDEEHARELVARLITYLPDNADETPPRREGVPPEKSPAGIDAVVPQRPNKGYDMTAVIERVVDEGSYFELQPEYGAEIVTAFARIDGRPVGIVANQPAKRAGAIFPDAAEKAAGFIWKCDAFNVPLLYLCDTPGFMAGSGVEKEGILEQGKKMIYATSAATVPQQTVVVRKAYGAGIYAMGGPAYDPESVIALPSGEIAIMGPDAAINAVYARKLAEIDDPEERERQERELREAYREDIDVHRMASEVVIDEIVPPSTLREELAARFAFYEDVEKSVPSKKHGTVL</sequence>
<dbReference type="InterPro" id="IPR011763">
    <property type="entry name" value="COA_CT_C"/>
</dbReference>
<dbReference type="PROSITE" id="PS50989">
    <property type="entry name" value="COA_CT_CTER"/>
    <property type="match status" value="1"/>
</dbReference>
<dbReference type="InterPro" id="IPR029045">
    <property type="entry name" value="ClpP/crotonase-like_dom_sf"/>
</dbReference>
<evidence type="ECO:0000259" key="3">
    <source>
        <dbReference type="PROSITE" id="PS50989"/>
    </source>
</evidence>
<dbReference type="PANTHER" id="PTHR22855">
    <property type="entry name" value="ACETYL, PROPIONYL, PYRUVATE, AND GLUTACONYL CARBOXYLASE-RELATED"/>
    <property type="match status" value="1"/>
</dbReference>
<dbReference type="GO" id="GO:0004485">
    <property type="term" value="F:methylcrotonoyl-CoA carboxylase activity"/>
    <property type="evidence" value="ECO:0007669"/>
    <property type="project" value="TreeGrafter"/>
</dbReference>
<dbReference type="SUPFAM" id="SSF52096">
    <property type="entry name" value="ClpP/crotonase"/>
    <property type="match status" value="2"/>
</dbReference>
<gene>
    <name evidence="4" type="ordered locus">Halxa_2651</name>
</gene>
<evidence type="ECO:0000256" key="1">
    <source>
        <dbReference type="SAM" id="MobiDB-lite"/>
    </source>
</evidence>
<dbReference type="InterPro" id="IPR045190">
    <property type="entry name" value="MCCB/AccD1-like"/>
</dbReference>
<evidence type="ECO:0000313" key="4">
    <source>
        <dbReference type="EMBL" id="AEH37268.1"/>
    </source>
</evidence>
<dbReference type="HOGENOM" id="CLU_018822_6_1_2"/>
<name>F8DCU1_HALXS</name>
<organism evidence="4 5">
    <name type="scientific">Halopiger xanaduensis (strain DSM 18323 / JCM 14033 / SH-6)</name>
    <dbReference type="NCBI Taxonomy" id="797210"/>
    <lineage>
        <taxon>Archaea</taxon>
        <taxon>Methanobacteriati</taxon>
        <taxon>Methanobacteriota</taxon>
        <taxon>Stenosarchaea group</taxon>
        <taxon>Halobacteria</taxon>
        <taxon>Halobacteriales</taxon>
        <taxon>Natrialbaceae</taxon>
        <taxon>Halopiger</taxon>
    </lineage>
</organism>
<feature type="domain" description="CoA carboxyltransferase N-terminal" evidence="2">
    <location>
        <begin position="74"/>
        <end position="340"/>
    </location>
</feature>
<keyword evidence="5" id="KW-1185">Reference proteome</keyword>
<dbReference type="PANTHER" id="PTHR22855:SF13">
    <property type="entry name" value="METHYLCROTONOYL-COA CARBOXYLASE BETA CHAIN, MITOCHONDRIAL"/>
    <property type="match status" value="1"/>
</dbReference>